<keyword evidence="7 15" id="KW-0732">Signal</keyword>
<evidence type="ECO:0000256" key="5">
    <source>
        <dbReference type="ARBA" id="ARBA00022597"/>
    </source>
</evidence>
<dbReference type="GO" id="GO:0009279">
    <property type="term" value="C:cell outer membrane"/>
    <property type="evidence" value="ECO:0007669"/>
    <property type="project" value="UniProtKB-SubCell"/>
</dbReference>
<sequence length="386" mass="41362">MLIKSIVFRKFLLLTAIALSLNACTVVPGMNFNGYSAVDSTDKASVPTVTPITLQLVKQQALAMSSASAEEKDVNGLLGVGQPYTIGPADVLSIIVWDHPELVMPNLTYTVGTTGASLPSSVGMASQSLPGYAVGQDGFVQFPYIKLVKVIGLTENEAQKLITDRLKPFVSDPQVTVRVIGYRSKKAYIDGEVRSPGIKQITDVPMTLAGILSDANGVAPTGDASRIHLTRNGRDYLIDLPELLQHGVSPAAIPILDNDIVKVPLLAEHRVFVMGEVTRQSPVPFHSDGRLSLSDALGDAGGVSQSTADPGRIYVIRPSQPGNMPEVFHLDSNSPGAMALASNFQLRPDDLVYVDSPGVVRWNRVISQLLGSTTTAYYVQRTLQNN</sequence>
<protein>
    <submittedName>
        <fullName evidence="18">Polysaccharide biosynthesis/export family protein</fullName>
    </submittedName>
</protein>
<dbReference type="InterPro" id="IPR054765">
    <property type="entry name" value="SLBB_dom"/>
</dbReference>
<reference evidence="18 19" key="1">
    <citation type="journal article" date="2015" name="Genome Announc.">
        <title>Complete genome sequences for 59 burkholderia isolates, both pathogenic and near neighbor.</title>
        <authorList>
            <person name="Johnson S.L."/>
            <person name="Bishop-Lilly K.A."/>
            <person name="Ladner J.T."/>
            <person name="Daligault H.E."/>
            <person name="Davenport K.W."/>
            <person name="Jaissle J."/>
            <person name="Frey K.G."/>
            <person name="Koroleva G.I."/>
            <person name="Bruce D.C."/>
            <person name="Coyne S.R."/>
            <person name="Broomall S.M."/>
            <person name="Li P.E."/>
            <person name="Teshima H."/>
            <person name="Gibbons H.S."/>
            <person name="Palacios G.F."/>
            <person name="Rosenzweig C.N."/>
            <person name="Redden C.L."/>
            <person name="Xu Y."/>
            <person name="Minogue T.D."/>
            <person name="Chain P.S."/>
        </authorList>
    </citation>
    <scope>NUCLEOTIDE SEQUENCE [LARGE SCALE GENOMIC DNA]</scope>
    <source>
        <strain evidence="18 19">ATCC BAA-463</strain>
    </source>
</reference>
<comment type="subcellular location">
    <subcellularLocation>
        <location evidence="1">Cell outer membrane</location>
        <topology evidence="1">Multi-pass membrane protein</topology>
    </subcellularLocation>
</comment>
<evidence type="ECO:0000256" key="1">
    <source>
        <dbReference type="ARBA" id="ARBA00004571"/>
    </source>
</evidence>
<organism evidence="18 19">
    <name type="scientific">Paraburkholderia fungorum</name>
    <dbReference type="NCBI Taxonomy" id="134537"/>
    <lineage>
        <taxon>Bacteria</taxon>
        <taxon>Pseudomonadati</taxon>
        <taxon>Pseudomonadota</taxon>
        <taxon>Betaproteobacteria</taxon>
        <taxon>Burkholderiales</taxon>
        <taxon>Burkholderiaceae</taxon>
        <taxon>Paraburkholderia</taxon>
    </lineage>
</organism>
<keyword evidence="8" id="KW-0625">Polysaccharide transport</keyword>
<dbReference type="Pfam" id="PF22461">
    <property type="entry name" value="SLBB_2"/>
    <property type="match status" value="2"/>
</dbReference>
<keyword evidence="13" id="KW-0998">Cell outer membrane</keyword>
<evidence type="ECO:0000256" key="4">
    <source>
        <dbReference type="ARBA" id="ARBA00022452"/>
    </source>
</evidence>
<dbReference type="GeneID" id="66519942"/>
<evidence type="ECO:0000313" key="18">
    <source>
        <dbReference type="EMBL" id="AJZ61214.1"/>
    </source>
</evidence>
<feature type="signal peptide" evidence="15">
    <location>
        <begin position="1"/>
        <end position="23"/>
    </location>
</feature>
<keyword evidence="11" id="KW-0472">Membrane</keyword>
<comment type="similarity">
    <text evidence="2">Belongs to the BexD/CtrA/VexA family.</text>
</comment>
<dbReference type="Proteomes" id="UP000032614">
    <property type="component" value="Chromosome 2"/>
</dbReference>
<feature type="domain" description="SLBB" evidence="17">
    <location>
        <begin position="270"/>
        <end position="354"/>
    </location>
</feature>
<evidence type="ECO:0000256" key="2">
    <source>
        <dbReference type="ARBA" id="ARBA00009450"/>
    </source>
</evidence>
<evidence type="ECO:0000256" key="7">
    <source>
        <dbReference type="ARBA" id="ARBA00022729"/>
    </source>
</evidence>
<dbReference type="PANTHER" id="PTHR33619">
    <property type="entry name" value="POLYSACCHARIDE EXPORT PROTEIN GFCE-RELATED"/>
    <property type="match status" value="1"/>
</dbReference>
<feature type="chain" id="PRO_5043840654" evidence="15">
    <location>
        <begin position="24"/>
        <end position="386"/>
    </location>
</feature>
<feature type="domain" description="SLBB" evidence="17">
    <location>
        <begin position="185"/>
        <end position="263"/>
    </location>
</feature>
<dbReference type="GO" id="GO:0006811">
    <property type="term" value="P:monoatomic ion transport"/>
    <property type="evidence" value="ECO:0007669"/>
    <property type="project" value="UniProtKB-KW"/>
</dbReference>
<evidence type="ECO:0000313" key="19">
    <source>
        <dbReference type="Proteomes" id="UP000032614"/>
    </source>
</evidence>
<evidence type="ECO:0000259" key="16">
    <source>
        <dbReference type="Pfam" id="PF02563"/>
    </source>
</evidence>
<keyword evidence="5" id="KW-0762">Sugar transport</keyword>
<evidence type="ECO:0000256" key="14">
    <source>
        <dbReference type="ARBA" id="ARBA00023288"/>
    </source>
</evidence>
<dbReference type="PANTHER" id="PTHR33619:SF3">
    <property type="entry name" value="POLYSACCHARIDE EXPORT PROTEIN GFCE-RELATED"/>
    <property type="match status" value="1"/>
</dbReference>
<dbReference type="Gene3D" id="3.10.560.10">
    <property type="entry name" value="Outer membrane lipoprotein wza domain like"/>
    <property type="match status" value="2"/>
</dbReference>
<dbReference type="Gene3D" id="3.30.1950.10">
    <property type="entry name" value="wza like domain"/>
    <property type="match status" value="1"/>
</dbReference>
<evidence type="ECO:0000256" key="8">
    <source>
        <dbReference type="ARBA" id="ARBA00023047"/>
    </source>
</evidence>
<dbReference type="RefSeq" id="WP_046572497.1">
    <property type="nucleotide sequence ID" value="NZ_CP010027.1"/>
</dbReference>
<accession>A0AAU8T560</accession>
<keyword evidence="10" id="KW-0626">Porin</keyword>
<proteinExistence type="inferred from homology"/>
<gene>
    <name evidence="18" type="ORF">OI25_6162</name>
</gene>
<dbReference type="Pfam" id="PF02563">
    <property type="entry name" value="Poly_export"/>
    <property type="match status" value="1"/>
</dbReference>
<evidence type="ECO:0000256" key="9">
    <source>
        <dbReference type="ARBA" id="ARBA00023065"/>
    </source>
</evidence>
<keyword evidence="14" id="KW-0449">Lipoprotein</keyword>
<dbReference type="InterPro" id="IPR049712">
    <property type="entry name" value="Poly_export"/>
</dbReference>
<dbReference type="GO" id="GO:0015159">
    <property type="term" value="F:polysaccharide transmembrane transporter activity"/>
    <property type="evidence" value="ECO:0007669"/>
    <property type="project" value="InterPro"/>
</dbReference>
<keyword evidence="12" id="KW-0564">Palmitate</keyword>
<feature type="domain" description="Polysaccharide export protein N-terminal" evidence="16">
    <location>
        <begin position="81"/>
        <end position="179"/>
    </location>
</feature>
<dbReference type="GO" id="GO:0015288">
    <property type="term" value="F:porin activity"/>
    <property type="evidence" value="ECO:0007669"/>
    <property type="project" value="UniProtKB-KW"/>
</dbReference>
<dbReference type="KEGG" id="bfn:OI25_6162"/>
<evidence type="ECO:0000256" key="10">
    <source>
        <dbReference type="ARBA" id="ARBA00023114"/>
    </source>
</evidence>
<dbReference type="GO" id="GO:0046930">
    <property type="term" value="C:pore complex"/>
    <property type="evidence" value="ECO:0007669"/>
    <property type="project" value="UniProtKB-KW"/>
</dbReference>
<evidence type="ECO:0000256" key="12">
    <source>
        <dbReference type="ARBA" id="ARBA00023139"/>
    </source>
</evidence>
<evidence type="ECO:0000256" key="3">
    <source>
        <dbReference type="ARBA" id="ARBA00022448"/>
    </source>
</evidence>
<name>A0AAU8T560_9BURK</name>
<evidence type="ECO:0000256" key="15">
    <source>
        <dbReference type="SAM" id="SignalP"/>
    </source>
</evidence>
<keyword evidence="6" id="KW-0812">Transmembrane</keyword>
<dbReference type="EMBL" id="CP010027">
    <property type="protein sequence ID" value="AJZ61214.1"/>
    <property type="molecule type" value="Genomic_DNA"/>
</dbReference>
<evidence type="ECO:0000259" key="17">
    <source>
        <dbReference type="Pfam" id="PF22461"/>
    </source>
</evidence>
<keyword evidence="9" id="KW-0406">Ion transport</keyword>
<evidence type="ECO:0000256" key="11">
    <source>
        <dbReference type="ARBA" id="ARBA00023136"/>
    </source>
</evidence>
<keyword evidence="4" id="KW-1134">Transmembrane beta strand</keyword>
<evidence type="ECO:0000256" key="6">
    <source>
        <dbReference type="ARBA" id="ARBA00022692"/>
    </source>
</evidence>
<dbReference type="InterPro" id="IPR003715">
    <property type="entry name" value="Poly_export_N"/>
</dbReference>
<keyword evidence="3" id="KW-0813">Transport</keyword>
<dbReference type="AlphaFoldDB" id="A0AAU8T560"/>
<evidence type="ECO:0000256" key="13">
    <source>
        <dbReference type="ARBA" id="ARBA00023237"/>
    </source>
</evidence>